<dbReference type="RefSeq" id="WP_085376514.1">
    <property type="nucleotide sequence ID" value="NZ_CP020612.1"/>
</dbReference>
<accession>A0A1W6CU99</accession>
<dbReference type="GO" id="GO:0020037">
    <property type="term" value="F:heme binding"/>
    <property type="evidence" value="ECO:0007669"/>
    <property type="project" value="InterPro"/>
</dbReference>
<dbReference type="EMBL" id="CP020612">
    <property type="protein sequence ID" value="ARJ68406.1"/>
    <property type="molecule type" value="Genomic_DNA"/>
</dbReference>
<keyword evidence="2" id="KW-1185">Reference proteome</keyword>
<sequence>MSLPPRIPVTPAQIDRVVSVFYAAIRRHEVLGPVFAAHVADWPAHEARIAAFWRNAILREGGYDGNPMQVHRDAGDVRADHFDHWLMLFDATLLRELPAEAARAWSALAHRIGAGLRMGVGERSGGGVPILRRGPA</sequence>
<dbReference type="InterPro" id="IPR009050">
    <property type="entry name" value="Globin-like_sf"/>
</dbReference>
<evidence type="ECO:0000313" key="1">
    <source>
        <dbReference type="EMBL" id="ARJ68406.1"/>
    </source>
</evidence>
<organism evidence="1 2">
    <name type="scientific">Paracoccus contaminans</name>
    <dbReference type="NCBI Taxonomy" id="1945662"/>
    <lineage>
        <taxon>Bacteria</taxon>
        <taxon>Pseudomonadati</taxon>
        <taxon>Pseudomonadota</taxon>
        <taxon>Alphaproteobacteria</taxon>
        <taxon>Rhodobacterales</taxon>
        <taxon>Paracoccaceae</taxon>
        <taxon>Paracoccus</taxon>
    </lineage>
</organism>
<dbReference type="Gene3D" id="1.10.490.10">
    <property type="entry name" value="Globins"/>
    <property type="match status" value="1"/>
</dbReference>
<proteinExistence type="predicted"/>
<reference evidence="1 2" key="1">
    <citation type="submission" date="2017-03" db="EMBL/GenBank/DDBJ databases">
        <title>Genome sequence of Paracoccus contaminans isolated from a water microcosm.</title>
        <authorList>
            <person name="Aurass P."/>
            <person name="Karste S."/>
            <person name="Trost E."/>
            <person name="Glaeser S.P."/>
            <person name="Kaempfer P."/>
            <person name="Flieger A."/>
        </authorList>
    </citation>
    <scope>NUCLEOTIDE SEQUENCE [LARGE SCALE GENOMIC DNA]</scope>
    <source>
        <strain evidence="2">RKI 16-01929T\LMG 29738T\CCM 8701T\CIP 111112T</strain>
    </source>
</reference>
<dbReference type="GO" id="GO:0019825">
    <property type="term" value="F:oxygen binding"/>
    <property type="evidence" value="ECO:0007669"/>
    <property type="project" value="InterPro"/>
</dbReference>
<name>A0A1W6CU99_9RHOB</name>
<protein>
    <submittedName>
        <fullName evidence="1">Globin family protein</fullName>
    </submittedName>
</protein>
<evidence type="ECO:0000313" key="2">
    <source>
        <dbReference type="Proteomes" id="UP000193017"/>
    </source>
</evidence>
<dbReference type="OrthoDB" id="25954at2"/>
<dbReference type="KEGG" id="pcon:B0A89_00795"/>
<dbReference type="Proteomes" id="UP000193017">
    <property type="component" value="Chromosome"/>
</dbReference>
<dbReference type="CDD" id="cd08916">
    <property type="entry name" value="TrHb3_P"/>
    <property type="match status" value="1"/>
</dbReference>
<dbReference type="SUPFAM" id="SSF46458">
    <property type="entry name" value="Globin-like"/>
    <property type="match status" value="1"/>
</dbReference>
<gene>
    <name evidence="1" type="ORF">B0A89_00795</name>
</gene>
<dbReference type="InterPro" id="IPR012292">
    <property type="entry name" value="Globin/Proto"/>
</dbReference>
<dbReference type="AlphaFoldDB" id="A0A1W6CU99"/>